<proteinExistence type="predicted"/>
<protein>
    <submittedName>
        <fullName evidence="2">Uncharacterized protein</fullName>
    </submittedName>
</protein>
<feature type="region of interest" description="Disordered" evidence="1">
    <location>
        <begin position="1"/>
        <end position="89"/>
    </location>
</feature>
<evidence type="ECO:0000313" key="3">
    <source>
        <dbReference type="Proteomes" id="UP001063166"/>
    </source>
</evidence>
<organism evidence="2 3">
    <name type="scientific">Lyophyllum shimeji</name>
    <name type="common">Hon-shimeji</name>
    <name type="synonym">Tricholoma shimeji</name>
    <dbReference type="NCBI Taxonomy" id="47721"/>
    <lineage>
        <taxon>Eukaryota</taxon>
        <taxon>Fungi</taxon>
        <taxon>Dikarya</taxon>
        <taxon>Basidiomycota</taxon>
        <taxon>Agaricomycotina</taxon>
        <taxon>Agaricomycetes</taxon>
        <taxon>Agaricomycetidae</taxon>
        <taxon>Agaricales</taxon>
        <taxon>Tricholomatineae</taxon>
        <taxon>Lyophyllaceae</taxon>
        <taxon>Lyophyllum</taxon>
    </lineage>
</organism>
<dbReference type="OrthoDB" id="3268827at2759"/>
<evidence type="ECO:0000313" key="2">
    <source>
        <dbReference type="EMBL" id="GLB41484.1"/>
    </source>
</evidence>
<dbReference type="AlphaFoldDB" id="A0A9P3UND1"/>
<reference evidence="2" key="1">
    <citation type="submission" date="2022-07" db="EMBL/GenBank/DDBJ databases">
        <title>The genome of Lyophyllum shimeji provides insight into the initial evolution of ectomycorrhizal fungal genome.</title>
        <authorList>
            <person name="Kobayashi Y."/>
            <person name="Shibata T."/>
            <person name="Hirakawa H."/>
            <person name="Shigenobu S."/>
            <person name="Nishiyama T."/>
            <person name="Yamada A."/>
            <person name="Hasebe M."/>
            <person name="Kawaguchi M."/>
        </authorList>
    </citation>
    <scope>NUCLEOTIDE SEQUENCE</scope>
    <source>
        <strain evidence="2">AT787</strain>
    </source>
</reference>
<dbReference type="EMBL" id="BRPK01000010">
    <property type="protein sequence ID" value="GLB41484.1"/>
    <property type="molecule type" value="Genomic_DNA"/>
</dbReference>
<comment type="caution">
    <text evidence="2">The sequence shown here is derived from an EMBL/GenBank/DDBJ whole genome shotgun (WGS) entry which is preliminary data.</text>
</comment>
<dbReference type="Proteomes" id="UP001063166">
    <property type="component" value="Unassembled WGS sequence"/>
</dbReference>
<keyword evidence="3" id="KW-1185">Reference proteome</keyword>
<name>A0A9P3UND1_LYOSH</name>
<feature type="compositionally biased region" description="Polar residues" evidence="1">
    <location>
        <begin position="1"/>
        <end position="19"/>
    </location>
</feature>
<feature type="region of interest" description="Disordered" evidence="1">
    <location>
        <begin position="121"/>
        <end position="146"/>
    </location>
</feature>
<sequence>MTLGTLATQRTPASSSRPSQIAPRPYPAAPRLTLRDLDTRAALQRISKPVRHDAGPPPPQFLGDDGHDLANETDDGVPTPASARGPVATSEQGHHVHAAEQRGLLHVQEVLASGIDFEPISRDDWENDTDDEFGQLDDTTVPPLPEPGVPTVDHSMHPNIPPAVPAPGESESAPEESTDPFYYKPVLSTAFPTPADIHPNRVVYMIYLLVLWLHAQCHLPFRACNVVLVCYR</sequence>
<feature type="compositionally biased region" description="Acidic residues" evidence="1">
    <location>
        <begin position="125"/>
        <end position="135"/>
    </location>
</feature>
<gene>
    <name evidence="2" type="ORF">LshimejAT787_1000840</name>
</gene>
<accession>A0A9P3UND1</accession>
<evidence type="ECO:0000256" key="1">
    <source>
        <dbReference type="SAM" id="MobiDB-lite"/>
    </source>
</evidence>